<proteinExistence type="predicted"/>
<dbReference type="AlphaFoldDB" id="A0A3F3A6D1"/>
<evidence type="ECO:0000313" key="2">
    <source>
        <dbReference type="Proteomes" id="UP000002333"/>
    </source>
</evidence>
<reference evidence="2" key="2">
    <citation type="submission" date="2008-05" db="EMBL/GenBank/DDBJ databases">
        <title>Genome sequence of Clostridium botulinum Ba4 strain 657.</title>
        <authorList>
            <person name="Shrivastava S."/>
            <person name="Brown J.L."/>
            <person name="Bruce D."/>
            <person name="Detter C."/>
            <person name="Munk C."/>
            <person name="Smith L.A."/>
            <person name="Smith T.J."/>
            <person name="Sutton G."/>
            <person name="Brettin T.S."/>
        </authorList>
    </citation>
    <scope>NUCLEOTIDE SEQUENCE [LARGE SCALE GENOMIC DNA]</scope>
    <source>
        <strain evidence="2">657 / Type Ba4</strain>
    </source>
</reference>
<dbReference type="RefSeq" id="WP_012720402.1">
    <property type="nucleotide sequence ID" value="NC_012658.1"/>
</dbReference>
<protein>
    <submittedName>
        <fullName evidence="1">Uncharacterized protein</fullName>
    </submittedName>
</protein>
<organism evidence="1 2">
    <name type="scientific">Clostridium botulinum (strain 657 / Type Ba4)</name>
    <dbReference type="NCBI Taxonomy" id="515621"/>
    <lineage>
        <taxon>Bacteria</taxon>
        <taxon>Bacillati</taxon>
        <taxon>Bacillota</taxon>
        <taxon>Clostridia</taxon>
        <taxon>Eubacteriales</taxon>
        <taxon>Clostridiaceae</taxon>
        <taxon>Clostridium</taxon>
    </lineage>
</organism>
<evidence type="ECO:0000313" key="1">
    <source>
        <dbReference type="EMBL" id="ACQ51502.1"/>
    </source>
</evidence>
<accession>A0A3F3A6D1</accession>
<dbReference type="KEGG" id="cbi:CLJ_B1887"/>
<reference evidence="1 2" key="1">
    <citation type="journal article" date="2007" name="PLoS ONE">
        <title>Analysis of the neurotoxin complex genes in Clostridium botulinum A1-A4 and B1 strains: BoNT/A3, /Ba4 and /B1 clusters are located within plasmids.</title>
        <authorList>
            <person name="Smith T.J."/>
            <person name="Hill K.K."/>
            <person name="Foley B.T."/>
            <person name="Detter J.C."/>
            <person name="Munk A.C."/>
            <person name="Bruce D.C."/>
            <person name="Doggett N.A."/>
            <person name="Smith L.A."/>
            <person name="Marks J.D."/>
            <person name="Xie G."/>
            <person name="Brettin T.S."/>
        </authorList>
    </citation>
    <scope>NUCLEOTIDE SEQUENCE [LARGE SCALE GENOMIC DNA]</scope>
    <source>
        <strain evidence="2">657 / Type Ba4</strain>
    </source>
</reference>
<dbReference type="Proteomes" id="UP000002333">
    <property type="component" value="Chromosome"/>
</dbReference>
<dbReference type="EMBL" id="CP001083">
    <property type="protein sequence ID" value="ACQ51502.1"/>
    <property type="molecule type" value="Genomic_DNA"/>
</dbReference>
<sequence length="151" mass="17798">MRKYIIEVSEEGIKKTFINGKKRYEEIWVRDENGGSRTLEAGITAQLDQYGDFEDEELIQLLDEDDIDGLWNYFEETKEIEELPKRGKLIKNLATCSKCKSELLNKYEDGIWGFSIVLRNKNNELYTICPICNNEEKYPIDKEDIKEFIKL</sequence>
<gene>
    <name evidence="1" type="ordered locus">CLJ_B1887</name>
</gene>
<name>A0A3F3A6D1_CLOB6</name>